<gene>
    <name evidence="2" type="primary">RCY1</name>
    <name evidence="2" type="ORF">CAAN4_G06458</name>
</gene>
<proteinExistence type="predicted"/>
<name>A0ABP0EH88_9ASCO</name>
<evidence type="ECO:0000313" key="3">
    <source>
        <dbReference type="Proteomes" id="UP001497600"/>
    </source>
</evidence>
<dbReference type="InterPro" id="IPR048627">
    <property type="entry name" value="Sec10_HB"/>
</dbReference>
<evidence type="ECO:0000259" key="1">
    <source>
        <dbReference type="PROSITE" id="PS50181"/>
    </source>
</evidence>
<dbReference type="Proteomes" id="UP001497600">
    <property type="component" value="Chromosome G"/>
</dbReference>
<dbReference type="Pfam" id="PF00646">
    <property type="entry name" value="F-box"/>
    <property type="match status" value="1"/>
</dbReference>
<evidence type="ECO:0000313" key="2">
    <source>
        <dbReference type="EMBL" id="CAK7916990.1"/>
    </source>
</evidence>
<dbReference type="Pfam" id="PF07393">
    <property type="entry name" value="Sec10_HB"/>
    <property type="match status" value="1"/>
</dbReference>
<organism evidence="2 3">
    <name type="scientific">[Candida] anglica</name>
    <dbReference type="NCBI Taxonomy" id="148631"/>
    <lineage>
        <taxon>Eukaryota</taxon>
        <taxon>Fungi</taxon>
        <taxon>Dikarya</taxon>
        <taxon>Ascomycota</taxon>
        <taxon>Saccharomycotina</taxon>
        <taxon>Pichiomycetes</taxon>
        <taxon>Debaryomycetaceae</taxon>
        <taxon>Kurtzmaniella</taxon>
    </lineage>
</organism>
<dbReference type="EMBL" id="OZ004259">
    <property type="protein sequence ID" value="CAK7916990.1"/>
    <property type="molecule type" value="Genomic_DNA"/>
</dbReference>
<dbReference type="InterPro" id="IPR036047">
    <property type="entry name" value="F-box-like_dom_sf"/>
</dbReference>
<dbReference type="PANTHER" id="PTHR12100:SF1">
    <property type="entry name" value="RECYCLIN-1"/>
    <property type="match status" value="1"/>
</dbReference>
<sequence>MAQVIWNSDIDVYNPQVMPVSVAENITRYLNVQDLISFARVSKNTYKTVHNPSLWVHKLKQLTCWEDAIIPERDFKPKEFLMENFNNPLTCLDTIVKLPKLARFQILKIYKCLQPYYGDLLSNQAYEKLRMFKDFRTPADQAKILQNLVRFNCIDYDERSREVTKEKINALFEMFENALLRELEIHYDIEDFPKTKSFVSILSSLGNDQTLIDFFLQKTIFDNDESGDFFNVQKLDVDSFFDENGQHLQTETLDQFVESLATIFNKEAHIIDLIFPQSIPMMYKVCEELISNQLMEVIMVLIDSAKKKSSHAYILLAPTLYTYLTTNFIKRLEPCDNIGPSYKQLVRELLDMSYESFAVEYVREEDQSFKAFSSEIILKWQNSLSEREQQTVQNILKNVRVETKNDFLSSFKKVFTINSNSNSNSNKSETVDDENYSEFEAKTKILSENIKSLNKIFSLEIAMDILNQAKITLHRLSSFKEFSIAAIRADIYSGMQDIFVSVIDSVGNEHVKPGFQKALEYLETYKPNELEGGLSAHNNFNATGDPLVLFSELINMADLIIQMIDIFYKEEMINTQIVKVENSILNPSLQHKKKFEGLVDNYVADGLNVGIDLLVGEIENVFDVYLLDSDYNPPMTSSVVLDGPTEASRRVVKILEENIDLLVGCTDKSIVEVFQKEIAERVFQTIVKTLKKRTISVTGAMNLISDLNLYHDFIVTHIRSNKRQIVPLYQSLKKVGSIYLISGQDSKSIGKLVSDLSKFNGIFNQEEIYEFVQRRSDWLQIKRDVEKVMYGLSLGDCVIM</sequence>
<dbReference type="Gene3D" id="1.20.1280.50">
    <property type="match status" value="1"/>
</dbReference>
<dbReference type="InterPro" id="IPR001810">
    <property type="entry name" value="F-box_dom"/>
</dbReference>
<reference evidence="2 3" key="1">
    <citation type="submission" date="2024-01" db="EMBL/GenBank/DDBJ databases">
        <authorList>
            <consortium name="Genoscope - CEA"/>
            <person name="William W."/>
        </authorList>
    </citation>
    <scope>NUCLEOTIDE SEQUENCE [LARGE SCALE GENOMIC DNA]</scope>
    <source>
        <strain evidence="2 3">29B2s-10</strain>
    </source>
</reference>
<dbReference type="PANTHER" id="PTHR12100">
    <property type="entry name" value="SEC10"/>
    <property type="match status" value="1"/>
</dbReference>
<feature type="domain" description="F-box" evidence="1">
    <location>
        <begin position="12"/>
        <end position="58"/>
    </location>
</feature>
<keyword evidence="3" id="KW-1185">Reference proteome</keyword>
<protein>
    <submittedName>
        <fullName evidence="2">Recyclin-1</fullName>
    </submittedName>
</protein>
<accession>A0ABP0EH88</accession>
<dbReference type="SMART" id="SM00256">
    <property type="entry name" value="FBOX"/>
    <property type="match status" value="1"/>
</dbReference>
<dbReference type="PROSITE" id="PS50181">
    <property type="entry name" value="FBOX"/>
    <property type="match status" value="1"/>
</dbReference>
<dbReference type="InterPro" id="IPR009976">
    <property type="entry name" value="Sec10-like"/>
</dbReference>
<dbReference type="SUPFAM" id="SSF81383">
    <property type="entry name" value="F-box domain"/>
    <property type="match status" value="1"/>
</dbReference>